<proteinExistence type="inferred from homology"/>
<dbReference type="InterPro" id="IPR001563">
    <property type="entry name" value="Peptidase_S10"/>
</dbReference>
<keyword evidence="3 7" id="KW-0645">Protease</keyword>
<accession>A0ABD0SFI5</accession>
<dbReference type="PANTHER" id="PTHR11802">
    <property type="entry name" value="SERINE PROTEASE FAMILY S10 SERINE CARBOXYPEPTIDASE"/>
    <property type="match status" value="1"/>
</dbReference>
<keyword evidence="2 7" id="KW-0121">Carboxypeptidase</keyword>
<comment type="caution">
    <text evidence="8">The sequence shown here is derived from an EMBL/GenBank/DDBJ whole genome shotgun (WGS) entry which is preliminary data.</text>
</comment>
<evidence type="ECO:0000256" key="6">
    <source>
        <dbReference type="ARBA" id="ARBA00023180"/>
    </source>
</evidence>
<dbReference type="Pfam" id="PF00450">
    <property type="entry name" value="Peptidase_S10"/>
    <property type="match status" value="1"/>
</dbReference>
<dbReference type="InterPro" id="IPR033124">
    <property type="entry name" value="Ser_caboxypep_his_AS"/>
</dbReference>
<dbReference type="PRINTS" id="PR00724">
    <property type="entry name" value="CRBOXYPTASEC"/>
</dbReference>
<feature type="chain" id="PRO_5044533396" description="Carboxypeptidase" evidence="7">
    <location>
        <begin position="24"/>
        <end position="490"/>
    </location>
</feature>
<dbReference type="PROSITE" id="PS00560">
    <property type="entry name" value="CARBOXYPEPT_SER_HIS"/>
    <property type="match status" value="1"/>
</dbReference>
<name>A0ABD0SFI5_LOXSC</name>
<evidence type="ECO:0000256" key="7">
    <source>
        <dbReference type="RuleBase" id="RU361156"/>
    </source>
</evidence>
<dbReference type="Gene3D" id="3.40.50.1820">
    <property type="entry name" value="alpha/beta hydrolase"/>
    <property type="match status" value="1"/>
</dbReference>
<dbReference type="SUPFAM" id="SSF53474">
    <property type="entry name" value="alpha/beta-Hydrolases"/>
    <property type="match status" value="1"/>
</dbReference>
<dbReference type="InterPro" id="IPR029058">
    <property type="entry name" value="AB_hydrolase_fold"/>
</dbReference>
<dbReference type="GO" id="GO:0006508">
    <property type="term" value="P:proteolysis"/>
    <property type="evidence" value="ECO:0007669"/>
    <property type="project" value="UniProtKB-KW"/>
</dbReference>
<dbReference type="PROSITE" id="PS00131">
    <property type="entry name" value="CARBOXYPEPT_SER_SER"/>
    <property type="match status" value="1"/>
</dbReference>
<dbReference type="PANTHER" id="PTHR11802:SF472">
    <property type="entry name" value="SERINE CARBOXYPEPTIDASE CPVL-RELATED"/>
    <property type="match status" value="1"/>
</dbReference>
<evidence type="ECO:0000313" key="8">
    <source>
        <dbReference type="EMBL" id="KAL0818605.1"/>
    </source>
</evidence>
<dbReference type="EC" id="3.4.16.-" evidence="7"/>
<organism evidence="8 9">
    <name type="scientific">Loxostege sticticalis</name>
    <name type="common">Beet webworm moth</name>
    <dbReference type="NCBI Taxonomy" id="481309"/>
    <lineage>
        <taxon>Eukaryota</taxon>
        <taxon>Metazoa</taxon>
        <taxon>Ecdysozoa</taxon>
        <taxon>Arthropoda</taxon>
        <taxon>Hexapoda</taxon>
        <taxon>Insecta</taxon>
        <taxon>Pterygota</taxon>
        <taxon>Neoptera</taxon>
        <taxon>Endopterygota</taxon>
        <taxon>Lepidoptera</taxon>
        <taxon>Glossata</taxon>
        <taxon>Ditrysia</taxon>
        <taxon>Pyraloidea</taxon>
        <taxon>Crambidae</taxon>
        <taxon>Pyraustinae</taxon>
        <taxon>Loxostege</taxon>
    </lineage>
</organism>
<dbReference type="InterPro" id="IPR018202">
    <property type="entry name" value="Ser_caboxypep_ser_AS"/>
</dbReference>
<keyword evidence="4 7" id="KW-0732">Signal</keyword>
<feature type="signal peptide" evidence="7">
    <location>
        <begin position="1"/>
        <end position="23"/>
    </location>
</feature>
<protein>
    <recommendedName>
        <fullName evidence="7">Carboxypeptidase</fullName>
        <ecNumber evidence="7">3.4.16.-</ecNumber>
    </recommendedName>
</protein>
<dbReference type="GO" id="GO:0004185">
    <property type="term" value="F:serine-type carboxypeptidase activity"/>
    <property type="evidence" value="ECO:0007669"/>
    <property type="project" value="UniProtKB-UniRule"/>
</dbReference>
<dbReference type="AlphaFoldDB" id="A0ABD0SFI5"/>
<dbReference type="Proteomes" id="UP001549921">
    <property type="component" value="Unassembled WGS sequence"/>
</dbReference>
<sequence>MQAVSMARALWFLLALQTLVVHGFFHRYPKIELGVRDEGDAGKPLFLTPYVESGNISEGRRLARVPFTESLRIKSYAGYFTVDKKYDSNQFFWYFPAMVPNNKLAPVVVWLQGGPGATSLYGLFTENGPLRVRNGKFERRKYNWALNHHMIYIDNPVGTGFSFTNDSKGYCVDETQVGEQLYSTLIQFFQLFPELQQNRFFVTGESYGGKYVPALAYTIHKKNPSAQLKINLKGIAIGNGLSDPEHQLLYGKYLYQIGLIDWNQAKVFEEYENRTVNFIQKKQWNEAFDTFDTLLNGDLIDGKSIFYNMTGFNFYFNYLHTKDYNNYEDFGPMLQKSSVRKAIHVGELPFNNGSVVEQHLKQDVMKSVAPWISELLDHYYVVIYNGQLDIIVAYPLTINYLRQLNFTGSEDYKTAKRYIWKVDGEIAGYVKEAGKLVEIMVRNAGHMVPGDQPKWALDLITRFTHEKTFTEPEGHHYKKRHSIHKKRMHD</sequence>
<evidence type="ECO:0000256" key="5">
    <source>
        <dbReference type="ARBA" id="ARBA00022801"/>
    </source>
</evidence>
<gene>
    <name evidence="8" type="ORF">ABMA28_009038</name>
</gene>
<keyword evidence="5 7" id="KW-0378">Hydrolase</keyword>
<evidence type="ECO:0000256" key="1">
    <source>
        <dbReference type="ARBA" id="ARBA00009431"/>
    </source>
</evidence>
<dbReference type="FunFam" id="3.40.50.1820:FF:000096">
    <property type="entry name" value="Carboxypeptidase vitellogenic-like"/>
    <property type="match status" value="1"/>
</dbReference>
<reference evidence="8 9" key="1">
    <citation type="submission" date="2024-06" db="EMBL/GenBank/DDBJ databases">
        <title>A chromosome-level genome assembly of beet webworm, Loxostege sticticalis.</title>
        <authorList>
            <person name="Zhang Y."/>
        </authorList>
    </citation>
    <scope>NUCLEOTIDE SEQUENCE [LARGE SCALE GENOMIC DNA]</scope>
    <source>
        <strain evidence="8">AQ028</strain>
        <tissue evidence="8">Male pupae</tissue>
    </source>
</reference>
<comment type="similarity">
    <text evidence="1 7">Belongs to the peptidase S10 family.</text>
</comment>
<evidence type="ECO:0000313" key="9">
    <source>
        <dbReference type="Proteomes" id="UP001549921"/>
    </source>
</evidence>
<evidence type="ECO:0000256" key="2">
    <source>
        <dbReference type="ARBA" id="ARBA00022645"/>
    </source>
</evidence>
<keyword evidence="6" id="KW-0325">Glycoprotein</keyword>
<dbReference type="EMBL" id="JBEDNZ010000022">
    <property type="protein sequence ID" value="KAL0818605.1"/>
    <property type="molecule type" value="Genomic_DNA"/>
</dbReference>
<evidence type="ECO:0000256" key="3">
    <source>
        <dbReference type="ARBA" id="ARBA00022670"/>
    </source>
</evidence>
<evidence type="ECO:0000256" key="4">
    <source>
        <dbReference type="ARBA" id="ARBA00022729"/>
    </source>
</evidence>